<dbReference type="InterPro" id="IPR028082">
    <property type="entry name" value="Peripla_BP_I"/>
</dbReference>
<gene>
    <name evidence="5" type="ORF">KKC1_15250</name>
</gene>
<evidence type="ECO:0000313" key="5">
    <source>
        <dbReference type="EMBL" id="GAW92370.1"/>
    </source>
</evidence>
<dbReference type="EMBL" id="BDGJ01000073">
    <property type="protein sequence ID" value="GAW92370.1"/>
    <property type="molecule type" value="Genomic_DNA"/>
</dbReference>
<dbReference type="SUPFAM" id="SSF53822">
    <property type="entry name" value="Periplasmic binding protein-like I"/>
    <property type="match status" value="1"/>
</dbReference>
<sequence>MKAMWKAGLNIPEDIAVMGFDDIQFAILVYPDLSKVRTRKDEMGSLAMRHCKR</sequence>
<keyword evidence="1" id="KW-0805">Transcription regulation</keyword>
<dbReference type="Proteomes" id="UP000197032">
    <property type="component" value="Unassembled WGS sequence"/>
</dbReference>
<dbReference type="InterPro" id="IPR046335">
    <property type="entry name" value="LacI/GalR-like_sensor"/>
</dbReference>
<evidence type="ECO:0000256" key="2">
    <source>
        <dbReference type="ARBA" id="ARBA00023125"/>
    </source>
</evidence>
<feature type="domain" description="Transcriptional regulator LacI/GalR-like sensor" evidence="4">
    <location>
        <begin position="2"/>
        <end position="50"/>
    </location>
</feature>
<keyword evidence="6" id="KW-1185">Reference proteome</keyword>
<dbReference type="AlphaFoldDB" id="A0A1Z5HSX7"/>
<keyword evidence="2" id="KW-0238">DNA-binding</keyword>
<comment type="caution">
    <text evidence="5">The sequence shown here is derived from an EMBL/GenBank/DDBJ whole genome shotgun (WGS) entry which is preliminary data.</text>
</comment>
<evidence type="ECO:0000259" key="4">
    <source>
        <dbReference type="Pfam" id="PF13377"/>
    </source>
</evidence>
<evidence type="ECO:0000256" key="1">
    <source>
        <dbReference type="ARBA" id="ARBA00023015"/>
    </source>
</evidence>
<dbReference type="GO" id="GO:0003677">
    <property type="term" value="F:DNA binding"/>
    <property type="evidence" value="ECO:0007669"/>
    <property type="project" value="UniProtKB-KW"/>
</dbReference>
<name>A0A1Z5HSX7_9FIRM</name>
<reference evidence="6" key="1">
    <citation type="journal article" date="2017" name="Appl. Environ. Microbiol.">
        <title>Genomic analysis of Calderihabitans maritimus KKC1, a thermophilic hydrogenogenic carboxydotrophic bacterium isolated from marine sediment.</title>
        <authorList>
            <person name="Omae K."/>
            <person name="Yoneda Y."/>
            <person name="Fukuyama Y."/>
            <person name="Yoshida T."/>
            <person name="Sako Y."/>
        </authorList>
    </citation>
    <scope>NUCLEOTIDE SEQUENCE [LARGE SCALE GENOMIC DNA]</scope>
    <source>
        <strain evidence="6">KKC1</strain>
    </source>
</reference>
<evidence type="ECO:0000313" key="6">
    <source>
        <dbReference type="Proteomes" id="UP000197032"/>
    </source>
</evidence>
<dbReference type="Pfam" id="PF13377">
    <property type="entry name" value="Peripla_BP_3"/>
    <property type="match status" value="1"/>
</dbReference>
<organism evidence="5 6">
    <name type="scientific">Calderihabitans maritimus</name>
    <dbReference type="NCBI Taxonomy" id="1246530"/>
    <lineage>
        <taxon>Bacteria</taxon>
        <taxon>Bacillati</taxon>
        <taxon>Bacillota</taxon>
        <taxon>Clostridia</taxon>
        <taxon>Neomoorellales</taxon>
        <taxon>Calderihabitantaceae</taxon>
        <taxon>Calderihabitans</taxon>
    </lineage>
</organism>
<accession>A0A1Z5HSX7</accession>
<keyword evidence="3" id="KW-0804">Transcription</keyword>
<protein>
    <submittedName>
        <fullName evidence="5">Transcriptional regulator, partial</fullName>
    </submittedName>
</protein>
<dbReference type="Gene3D" id="3.40.50.2300">
    <property type="match status" value="2"/>
</dbReference>
<evidence type="ECO:0000256" key="3">
    <source>
        <dbReference type="ARBA" id="ARBA00023163"/>
    </source>
</evidence>
<proteinExistence type="predicted"/>